<evidence type="ECO:0000256" key="1">
    <source>
        <dbReference type="ARBA" id="ARBA00022553"/>
    </source>
</evidence>
<gene>
    <name evidence="7" type="primary">PLEKHG2</name>
</gene>
<accession>A0A6P8S1E8</accession>
<feature type="compositionally biased region" description="Polar residues" evidence="3">
    <location>
        <begin position="2010"/>
        <end position="2019"/>
    </location>
</feature>
<protein>
    <submittedName>
        <fullName evidence="7">Pleckstrin homology domain-containing family G member 2 isoform X2</fullName>
    </submittedName>
</protein>
<dbReference type="CTD" id="64857"/>
<feature type="region of interest" description="Disordered" evidence="3">
    <location>
        <begin position="1129"/>
        <end position="1148"/>
    </location>
</feature>
<feature type="compositionally biased region" description="Polar residues" evidence="3">
    <location>
        <begin position="1368"/>
        <end position="1377"/>
    </location>
</feature>
<dbReference type="GeneID" id="117365560"/>
<feature type="region of interest" description="Disordered" evidence="3">
    <location>
        <begin position="589"/>
        <end position="612"/>
    </location>
</feature>
<dbReference type="SMART" id="SM00325">
    <property type="entry name" value="RhoGEF"/>
    <property type="match status" value="1"/>
</dbReference>
<feature type="compositionally biased region" description="Polar residues" evidence="3">
    <location>
        <begin position="1237"/>
        <end position="1247"/>
    </location>
</feature>
<sequence>MPEGARRGSVKKAGKQAGLRPSSASSLSGIVASMSSEPISGSCTSVNTVCSDSDRPVSLSSSASSASLQDSHSSFGSSGALGSSSHYGSPYPQQNGSDISLDLTPVAQLDGQCEAERSYVMRRFQAESRGPPWSPVLSKCRDPQIKLSHLDRVMLEIVETEQTYVRDLKSIIEDYLGCIIDCDHLPLKPEDVSSLFCNIEDIYEFNSELLEELESCRTAHSIAECFVRGEEFDIYTLYCMNYPNSVSVLHDCMKSEVLAKFFRERQAMLSHSLPLETYLLKPVQRILKYHLLLQELAKHFDKNSHGYETVEEAIITMTAVAWYINDMKRKQEHAIRLQEIQSLLVSWKGPDLSAFGELVLEGMLRVQRVKKERAFFLFSKMLLIAKKRGDQFVYKTHIFCCNLALTEHMKDSLSFKVADLTIPKQQQVVQAKNQEEKRLWIHYLKRLIVENHPASIPQKAKQVLLENSFQYSPEVRLSPESLWKSVSSPWSADTRGYPIIRRQSEPPQFIYSPERGRKSLSICSLDNSVQYRRGRRQSEPAQEIPMTFTGASIAKLKHAGSEGELFPTSESIKSSGTTCTVASSVIEVDTTGDAEESDPTEEPTFSLGDEPLSTSFSITEEILELLNQKGLKGATGEAERSLGEEKQDISTATETKQDLLVSQTFHKDLERFGELRALQEETEDTLSDTIPSSGNYYVPIPGNESLENPIANVSTGYHASVSESSEEEELKQENGASPLHVLEDLGEDDAPALSTESEELAEHSIEENVQEDLKQQLDNGSHVNKSDCIHFAEDHLQVIGGELKVNSPTIPCSQNLSSWSGGDEEPLCSSVDKCERTASLKRDSALTQDDRLLIEKIKNYYEATETNSFYLNRRESVSYIPTGVVKDSILRFNYILQQESKKDQCQQGEGCCLSLAVTSQPSRVFLPNNVEQELDNGSDGKCHRSQEPKCDSDYSSCSEIRKAWKDKEKRNTNIPKLSGALKRGKKNKKALDVHQENPFNETLVIVEESDLDATTPITKETSSEAKAEEESPINRKAHKLDSLLDPSHGLSSGEPSRDILSRNPTYCASTGLPDLNFPMEGSGCLIENSEKIISKVQLLAQMYSEKICRMKAPRRAGDSRSQAIKVKGGVGSLPKLPEEKLPDSSTAGEPQVYGHVLIHEALMHLNCYQESSIIISAAKENISGLERHRLAPPPDSRLLETSISPDDSEDFSEGEVRSDQPDLVSYKSAEPAVASSGEKSISPTASTSELVVDKYPAPTVSEEIESAAPLISNIIPLKSPMVQSLHRVCAPEGGDASEVEVRRNEKPPDPIDYTIPLIHCPDPVNNKGSHHSQETHLVDYPLPTSREPNEVGPKSNKMDPKSLAEGPSENSNVSRSCKQPVDFCSDGISEECKFESTSLTLTQLTQSASPALISPPEDSPPNMFSTSIVCANTLGKISALRDFLETEPTVRTRDIDGGGTAQVSEINTPVTFLIPASALSSDVKECPVAVEAKLPFKQKMSMSKSPSTVYAKPASSTNENDVCMITLTELSPEEDVNVKYPPLSCRNARPSSQETPSSDIHSSPQSPGFQQHFSCSTESGSPYSQQHKEVKEPSMARSEDASRLQLETTLATAAASRGKLCCPEPQRADLPSRTSSFWRTGRSFQRSCSSPVNPVVTVCSKQDPQPTSSSPGVKHLPLSPIQRRLSSAAAISKYLAASCSSQGGMKPLILPNSKSLDIDIQPQLAQSPVEQPLPSPSVHLGSPLPALGHRNEANPVRPSANASVQLPKKTSMSPIATGDEEKKRETVSALHNSAKTFISGYKPSFSLPLSFSPRNSPGILSPVAAAPSDQEVHIALSSDGGSPEESIHFPSASVVIAFPRLPVDKPSGVHAKSQPGLSATVSAPNSRVQSPTPQCTRISSPPPVFRRLPGKSPHPSFMKSSACPFTPLCINSQEFPSSCSSNSTPTCRSPEIASPPSSTSGPQVGLASLPQKGRGFQGSRLSSASPTQRSGSPVHPACLSPSARDEDPSFWSNVGSALQSPGVHSPVGVESSVLSSPELTRINWPHVRDLRSKYVALENDDGLDLQRKAEQKQITSPVPSRALHDGSWGLGQMEESSATGHALAPDGIKDVVECQTAVSENPDKSPFKTSYSTTVNIQIGGSGRIASFNNAQVSLTHPFLTAPESQSMRKICINGSTLESPPKT</sequence>
<dbReference type="Pfam" id="PF22697">
    <property type="entry name" value="SOS1_NGEF_PH"/>
    <property type="match status" value="1"/>
</dbReference>
<feature type="compositionally biased region" description="Basic and acidic residues" evidence="3">
    <location>
        <begin position="1299"/>
        <end position="1309"/>
    </location>
</feature>
<feature type="compositionally biased region" description="Polar residues" evidence="3">
    <location>
        <begin position="1760"/>
        <end position="1774"/>
    </location>
</feature>
<feature type="compositionally biased region" description="Acidic residues" evidence="3">
    <location>
        <begin position="590"/>
        <end position="601"/>
    </location>
</feature>
<feature type="compositionally biased region" description="Basic and acidic residues" evidence="3">
    <location>
        <begin position="938"/>
        <end position="952"/>
    </location>
</feature>
<feature type="compositionally biased region" description="Polar residues" evidence="3">
    <location>
        <begin position="1549"/>
        <end position="1585"/>
    </location>
</feature>
<dbReference type="InParanoid" id="A0A6P8S1E8"/>
<dbReference type="SUPFAM" id="SSF50729">
    <property type="entry name" value="PH domain-like"/>
    <property type="match status" value="1"/>
</dbReference>
<feature type="region of interest" description="Disordered" evidence="3">
    <location>
        <begin position="1"/>
        <end position="99"/>
    </location>
</feature>
<dbReference type="Gene3D" id="1.20.900.10">
    <property type="entry name" value="Dbl homology (DH) domain"/>
    <property type="match status" value="1"/>
</dbReference>
<name>A0A6P8S1E8_GEOSA</name>
<feature type="compositionally biased region" description="Basic and acidic residues" evidence="3">
    <location>
        <begin position="1021"/>
        <end position="1033"/>
    </location>
</feature>
<dbReference type="GO" id="GO:0005085">
    <property type="term" value="F:guanyl-nucleotide exchange factor activity"/>
    <property type="evidence" value="ECO:0007669"/>
    <property type="project" value="UniProtKB-KW"/>
</dbReference>
<dbReference type="SUPFAM" id="SSF48065">
    <property type="entry name" value="DBL homology domain (DH-domain)"/>
    <property type="match status" value="1"/>
</dbReference>
<dbReference type="InterPro" id="IPR035899">
    <property type="entry name" value="DBL_dom_sf"/>
</dbReference>
<evidence type="ECO:0000313" key="7">
    <source>
        <dbReference type="RefSeq" id="XP_033811950.1"/>
    </source>
</evidence>
<dbReference type="GO" id="GO:0031267">
    <property type="term" value="F:small GTPase binding"/>
    <property type="evidence" value="ECO:0007669"/>
    <property type="project" value="TreeGrafter"/>
</dbReference>
<feature type="compositionally biased region" description="Low complexity" evidence="3">
    <location>
        <begin position="1940"/>
        <end position="1950"/>
    </location>
</feature>
<keyword evidence="6" id="KW-1185">Reference proteome</keyword>
<feature type="region of interest" description="Disordered" evidence="3">
    <location>
        <begin position="631"/>
        <end position="651"/>
    </location>
</feature>
<feature type="region of interest" description="Disordered" evidence="3">
    <location>
        <begin position="1728"/>
        <end position="1786"/>
    </location>
</feature>
<feature type="region of interest" description="Disordered" evidence="3">
    <location>
        <begin position="1537"/>
        <end position="1604"/>
    </location>
</feature>
<keyword evidence="1" id="KW-0597">Phosphoprotein</keyword>
<dbReference type="FunFam" id="2.30.29.30:FF:000132">
    <property type="entry name" value="pleckstrin homology domain-containing family G member 2"/>
    <property type="match status" value="1"/>
</dbReference>
<dbReference type="Proteomes" id="UP000515159">
    <property type="component" value="Chromosome 8"/>
</dbReference>
<evidence type="ECO:0000313" key="6">
    <source>
        <dbReference type="Proteomes" id="UP000515159"/>
    </source>
</evidence>
<dbReference type="CDD" id="cd13243">
    <property type="entry name" value="PH_PLEKHG1_G2_G3"/>
    <property type="match status" value="1"/>
</dbReference>
<dbReference type="InterPro" id="IPR055251">
    <property type="entry name" value="SOS1_NGEF_PH"/>
</dbReference>
<evidence type="ECO:0000256" key="3">
    <source>
        <dbReference type="SAM" id="MobiDB-lite"/>
    </source>
</evidence>
<dbReference type="RefSeq" id="XP_033811950.1">
    <property type="nucleotide sequence ID" value="XM_033956059.1"/>
</dbReference>
<dbReference type="FunFam" id="1.20.900.10:FF:000019">
    <property type="entry name" value="Pleckstrin homology domain-containing family G member 1"/>
    <property type="match status" value="1"/>
</dbReference>
<feature type="region of interest" description="Disordered" evidence="3">
    <location>
        <begin position="968"/>
        <end position="993"/>
    </location>
</feature>
<dbReference type="InterPro" id="IPR043324">
    <property type="entry name" value="PH_PLEKHG1_G2_G3"/>
</dbReference>
<feature type="domain" description="DH" evidence="5">
    <location>
        <begin position="149"/>
        <end position="327"/>
    </location>
</feature>
<keyword evidence="2" id="KW-0344">Guanine-nucleotide releasing factor</keyword>
<feature type="region of interest" description="Disordered" evidence="3">
    <location>
        <begin position="1014"/>
        <end position="1062"/>
    </location>
</feature>
<organism evidence="6 7">
    <name type="scientific">Geotrypetes seraphini</name>
    <name type="common">Gaboon caecilian</name>
    <name type="synonym">Caecilia seraphini</name>
    <dbReference type="NCBI Taxonomy" id="260995"/>
    <lineage>
        <taxon>Eukaryota</taxon>
        <taxon>Metazoa</taxon>
        <taxon>Chordata</taxon>
        <taxon>Craniata</taxon>
        <taxon>Vertebrata</taxon>
        <taxon>Euteleostomi</taxon>
        <taxon>Amphibia</taxon>
        <taxon>Gymnophiona</taxon>
        <taxon>Geotrypetes</taxon>
    </lineage>
</organism>
<feature type="region of interest" description="Disordered" evidence="3">
    <location>
        <begin position="1293"/>
        <end position="1377"/>
    </location>
</feature>
<dbReference type="PROSITE" id="PS50010">
    <property type="entry name" value="DH_2"/>
    <property type="match status" value="1"/>
</dbReference>
<feature type="region of interest" description="Disordered" evidence="3">
    <location>
        <begin position="1186"/>
        <end position="1247"/>
    </location>
</feature>
<dbReference type="PROSITE" id="PS50003">
    <property type="entry name" value="PH_DOMAIN"/>
    <property type="match status" value="1"/>
</dbReference>
<dbReference type="Pfam" id="PF00621">
    <property type="entry name" value="RhoGEF"/>
    <property type="match status" value="1"/>
</dbReference>
<feature type="compositionally biased region" description="Polar residues" evidence="3">
    <location>
        <begin position="37"/>
        <end position="50"/>
    </location>
</feature>
<dbReference type="PANTHER" id="PTHR45924:SF3">
    <property type="entry name" value="PLECKSTRIN HOMOLOGY DOMAIN-CONTAINING FAMILY G MEMBER 2"/>
    <property type="match status" value="1"/>
</dbReference>
<dbReference type="OrthoDB" id="1594986at2759"/>
<feature type="region of interest" description="Disordered" evidence="3">
    <location>
        <begin position="935"/>
        <end position="954"/>
    </location>
</feature>
<dbReference type="GO" id="GO:0030833">
    <property type="term" value="P:regulation of actin filament polymerization"/>
    <property type="evidence" value="ECO:0007669"/>
    <property type="project" value="TreeGrafter"/>
</dbReference>
<feature type="compositionally biased region" description="Basic and acidic residues" evidence="3">
    <location>
        <begin position="637"/>
        <end position="648"/>
    </location>
</feature>
<feature type="compositionally biased region" description="Polar residues" evidence="3">
    <location>
        <begin position="1979"/>
        <end position="1991"/>
    </location>
</feature>
<dbReference type="PANTHER" id="PTHR45924">
    <property type="entry name" value="FI17866P1"/>
    <property type="match status" value="1"/>
</dbReference>
<evidence type="ECO:0000259" key="4">
    <source>
        <dbReference type="PROSITE" id="PS50003"/>
    </source>
</evidence>
<dbReference type="GO" id="GO:0005829">
    <property type="term" value="C:cytosol"/>
    <property type="evidence" value="ECO:0007669"/>
    <property type="project" value="UniProtKB-ARBA"/>
</dbReference>
<dbReference type="InterPro" id="IPR011993">
    <property type="entry name" value="PH-like_dom_sf"/>
</dbReference>
<feature type="compositionally biased region" description="Polar residues" evidence="3">
    <location>
        <begin position="1875"/>
        <end position="1899"/>
    </location>
</feature>
<feature type="compositionally biased region" description="Basic and acidic residues" evidence="3">
    <location>
        <begin position="1586"/>
        <end position="1602"/>
    </location>
</feature>
<feature type="region of interest" description="Disordered" evidence="3">
    <location>
        <begin position="1867"/>
        <end position="1913"/>
    </location>
</feature>
<reference evidence="7" key="1">
    <citation type="submission" date="2025-08" db="UniProtKB">
        <authorList>
            <consortium name="RefSeq"/>
        </authorList>
    </citation>
    <scope>IDENTIFICATION</scope>
</reference>
<dbReference type="SMART" id="SM00233">
    <property type="entry name" value="PH"/>
    <property type="match status" value="1"/>
</dbReference>
<feature type="compositionally biased region" description="Low complexity" evidence="3">
    <location>
        <begin position="22"/>
        <end position="36"/>
    </location>
</feature>
<dbReference type="CDD" id="cd00160">
    <property type="entry name" value="RhoGEF"/>
    <property type="match status" value="1"/>
</dbReference>
<dbReference type="Gene3D" id="2.30.29.30">
    <property type="entry name" value="Pleckstrin-homology domain (PH domain)/Phosphotyrosine-binding domain (PTB)"/>
    <property type="match status" value="1"/>
</dbReference>
<evidence type="ECO:0000256" key="2">
    <source>
        <dbReference type="ARBA" id="ARBA00022658"/>
    </source>
</evidence>
<evidence type="ECO:0000259" key="5">
    <source>
        <dbReference type="PROSITE" id="PS50010"/>
    </source>
</evidence>
<dbReference type="InterPro" id="IPR001849">
    <property type="entry name" value="PH_domain"/>
</dbReference>
<proteinExistence type="predicted"/>
<dbReference type="InterPro" id="IPR000219">
    <property type="entry name" value="DH_dom"/>
</dbReference>
<feature type="compositionally biased region" description="Low complexity" evidence="3">
    <location>
        <begin position="56"/>
        <end position="89"/>
    </location>
</feature>
<feature type="region of interest" description="Disordered" evidence="3">
    <location>
        <begin position="1940"/>
        <end position="2030"/>
    </location>
</feature>
<feature type="domain" description="PH" evidence="4">
    <location>
        <begin position="357"/>
        <end position="449"/>
    </location>
</feature>